<sequence>MPHAAAGMEGTIVVEE</sequence>
<name>A0AAW4PMS0_9EURY</name>
<comment type="caution">
    <text evidence="1">The sequence shown here is derived from an EMBL/GenBank/DDBJ whole genome shotgun (WGS) entry which is preliminary data.</text>
</comment>
<organism evidence="1 2">
    <name type="scientific">Haloarcula rubra</name>
    <dbReference type="NCBI Taxonomy" id="2487747"/>
    <lineage>
        <taxon>Archaea</taxon>
        <taxon>Methanobacteriati</taxon>
        <taxon>Methanobacteriota</taxon>
        <taxon>Stenosarchaea group</taxon>
        <taxon>Halobacteria</taxon>
        <taxon>Halobacteriales</taxon>
        <taxon>Haloarculaceae</taxon>
        <taxon>Haloarcula</taxon>
    </lineage>
</organism>
<gene>
    <name evidence="1" type="ORF">EGH21_02525</name>
</gene>
<dbReference type="AlphaFoldDB" id="A0AAW4PMS0"/>
<keyword evidence="2" id="KW-1185">Reference proteome</keyword>
<dbReference type="EMBL" id="RKLR01000001">
    <property type="protein sequence ID" value="MBX0321900.1"/>
    <property type="molecule type" value="Genomic_DNA"/>
</dbReference>
<evidence type="ECO:0000313" key="1">
    <source>
        <dbReference type="EMBL" id="MBX0321900.1"/>
    </source>
</evidence>
<reference evidence="1 2" key="1">
    <citation type="submission" date="2021-06" db="EMBL/GenBank/DDBJ databases">
        <title>Halomicroarcula sp. a new haloarchaeum isolated from saline soil.</title>
        <authorList>
            <person name="Duran-Viseras A."/>
            <person name="Sanchez-Porro C."/>
            <person name="Ventosa A."/>
        </authorList>
    </citation>
    <scope>NUCLEOTIDE SEQUENCE [LARGE SCALE GENOMIC DNA]</scope>
    <source>
        <strain evidence="1 2">F13</strain>
    </source>
</reference>
<proteinExistence type="predicted"/>
<dbReference type="Proteomes" id="UP001430377">
    <property type="component" value="Unassembled WGS sequence"/>
</dbReference>
<evidence type="ECO:0000313" key="2">
    <source>
        <dbReference type="Proteomes" id="UP001430377"/>
    </source>
</evidence>
<protein>
    <submittedName>
        <fullName evidence="1">Uncharacterized protein</fullName>
    </submittedName>
</protein>
<accession>A0AAW4PMS0</accession>